<dbReference type="Proteomes" id="UP000593758">
    <property type="component" value="Chromosome"/>
</dbReference>
<dbReference type="InterPro" id="IPR052708">
    <property type="entry name" value="PxpC"/>
</dbReference>
<dbReference type="AlphaFoldDB" id="A0A7M1SQ86"/>
<evidence type="ECO:0000256" key="1">
    <source>
        <dbReference type="ARBA" id="ARBA00022741"/>
    </source>
</evidence>
<dbReference type="KEGG" id="halt:IM660_13055"/>
<dbReference type="Gene3D" id="2.40.100.10">
    <property type="entry name" value="Cyclophilin-like"/>
    <property type="match status" value="1"/>
</dbReference>
<name>A0A7M1SQ86_9MICO</name>
<gene>
    <name evidence="5" type="ORF">IM660_13055</name>
</gene>
<evidence type="ECO:0000256" key="2">
    <source>
        <dbReference type="ARBA" id="ARBA00022801"/>
    </source>
</evidence>
<dbReference type="InterPro" id="IPR029000">
    <property type="entry name" value="Cyclophilin-like_dom_sf"/>
</dbReference>
<dbReference type="GO" id="GO:0016740">
    <property type="term" value="F:transferase activity"/>
    <property type="evidence" value="ECO:0007669"/>
    <property type="project" value="UniProtKB-KW"/>
</dbReference>
<accession>A0A7M1SQ86</accession>
<evidence type="ECO:0000313" key="6">
    <source>
        <dbReference type="Proteomes" id="UP000593758"/>
    </source>
</evidence>
<keyword evidence="1" id="KW-0547">Nucleotide-binding</keyword>
<evidence type="ECO:0000256" key="3">
    <source>
        <dbReference type="ARBA" id="ARBA00022840"/>
    </source>
</evidence>
<dbReference type="GO" id="GO:0005524">
    <property type="term" value="F:ATP binding"/>
    <property type="evidence" value="ECO:0007669"/>
    <property type="project" value="UniProtKB-KW"/>
</dbReference>
<keyword evidence="3" id="KW-0067">ATP-binding</keyword>
<dbReference type="SUPFAM" id="SSF50891">
    <property type="entry name" value="Cyclophilin-like"/>
    <property type="match status" value="1"/>
</dbReference>
<dbReference type="SMART" id="SM00797">
    <property type="entry name" value="AHS2"/>
    <property type="match status" value="1"/>
</dbReference>
<sequence>MLRVLDAGLVLIEDLGRAGHAASGVSASGAADRGALVAANRRLGNPDGAPALEVMLGQLHLRAEQEVLVTLAGAPAPLRADGMVHPPGAVVMLPAGAELMLRTPPWGLRSYLAVRGGIDVPRVLGSASHDVLSGLGPPPVQAGDVLSVGTPSGPVPTADVTHGAPHTPFLLDVLPGPRRDWFTPEAVETFLSEPYTVTDTGDRVGVRLDGPVLERARSGELASEGVVRGSVQVPPDGKPLIFGPDHPVTGGYPVIGVLTEAAADASAQVRPGQQVRFRHRGW</sequence>
<feature type="domain" description="Carboxyltransferase" evidence="4">
    <location>
        <begin position="22"/>
        <end position="282"/>
    </location>
</feature>
<dbReference type="Pfam" id="PF02626">
    <property type="entry name" value="CT_A_B"/>
    <property type="match status" value="1"/>
</dbReference>
<reference evidence="5 6" key="1">
    <citation type="submission" date="2020-10" db="EMBL/GenBank/DDBJ databases">
        <title>Haloactinobacterium sp. RN3S43, a bacterium isolated from saline soil.</title>
        <authorList>
            <person name="Sun J.-Q."/>
        </authorList>
    </citation>
    <scope>NUCLEOTIDE SEQUENCE [LARGE SCALE GENOMIC DNA]</scope>
    <source>
        <strain evidence="5 6">RN3S43</strain>
    </source>
</reference>
<dbReference type="PANTHER" id="PTHR43309:SF3">
    <property type="entry name" value="5-OXOPROLINASE SUBUNIT C"/>
    <property type="match status" value="1"/>
</dbReference>
<dbReference type="RefSeq" id="WP_193496095.1">
    <property type="nucleotide sequence ID" value="NZ_CP063169.1"/>
</dbReference>
<dbReference type="EMBL" id="CP063169">
    <property type="protein sequence ID" value="QOR69601.1"/>
    <property type="molecule type" value="Genomic_DNA"/>
</dbReference>
<dbReference type="NCBIfam" id="TIGR00724">
    <property type="entry name" value="urea_amlyse_rel"/>
    <property type="match status" value="1"/>
</dbReference>
<proteinExistence type="predicted"/>
<dbReference type="InterPro" id="IPR003778">
    <property type="entry name" value="CT_A_B"/>
</dbReference>
<keyword evidence="5" id="KW-0808">Transferase</keyword>
<organism evidence="5 6">
    <name type="scientific">Ruania alkalisoli</name>
    <dbReference type="NCBI Taxonomy" id="2779775"/>
    <lineage>
        <taxon>Bacteria</taxon>
        <taxon>Bacillati</taxon>
        <taxon>Actinomycetota</taxon>
        <taxon>Actinomycetes</taxon>
        <taxon>Micrococcales</taxon>
        <taxon>Ruaniaceae</taxon>
        <taxon>Ruania</taxon>
    </lineage>
</organism>
<dbReference type="GO" id="GO:0016787">
    <property type="term" value="F:hydrolase activity"/>
    <property type="evidence" value="ECO:0007669"/>
    <property type="project" value="UniProtKB-KW"/>
</dbReference>
<keyword evidence="6" id="KW-1185">Reference proteome</keyword>
<keyword evidence="2" id="KW-0378">Hydrolase</keyword>
<evidence type="ECO:0000259" key="4">
    <source>
        <dbReference type="SMART" id="SM00797"/>
    </source>
</evidence>
<dbReference type="PANTHER" id="PTHR43309">
    <property type="entry name" value="5-OXOPROLINASE SUBUNIT C"/>
    <property type="match status" value="1"/>
</dbReference>
<evidence type="ECO:0000313" key="5">
    <source>
        <dbReference type="EMBL" id="QOR69601.1"/>
    </source>
</evidence>
<protein>
    <submittedName>
        <fullName evidence="5">Biotin-dependent carboxyltransferase family protein</fullName>
    </submittedName>
</protein>